<dbReference type="SUPFAM" id="SSF47862">
    <property type="entry name" value="Saposin"/>
    <property type="match status" value="1"/>
</dbReference>
<evidence type="ECO:0000259" key="2">
    <source>
        <dbReference type="PROSITE" id="PS50015"/>
    </source>
</evidence>
<evidence type="ECO:0000256" key="1">
    <source>
        <dbReference type="ARBA" id="ARBA00023157"/>
    </source>
</evidence>
<dbReference type="SMART" id="SM00741">
    <property type="entry name" value="SapB"/>
    <property type="match status" value="1"/>
</dbReference>
<keyword evidence="1" id="KW-1015">Disulfide bond</keyword>
<proteinExistence type="predicted"/>
<accession>A0AA86URY0</accession>
<dbReference type="InterPro" id="IPR011001">
    <property type="entry name" value="Saposin-like"/>
</dbReference>
<comment type="caution">
    <text evidence="3">The sequence shown here is derived from an EMBL/GenBank/DDBJ whole genome shotgun (WGS) entry which is preliminary data.</text>
</comment>
<dbReference type="AlphaFoldDB" id="A0AA86URY0"/>
<dbReference type="EMBL" id="CATOUU010000952">
    <property type="protein sequence ID" value="CAI9962276.1"/>
    <property type="molecule type" value="Genomic_DNA"/>
</dbReference>
<feature type="domain" description="Saposin B-type" evidence="2">
    <location>
        <begin position="28"/>
        <end position="106"/>
    </location>
</feature>
<organism evidence="3">
    <name type="scientific">Hexamita inflata</name>
    <dbReference type="NCBI Taxonomy" id="28002"/>
    <lineage>
        <taxon>Eukaryota</taxon>
        <taxon>Metamonada</taxon>
        <taxon>Diplomonadida</taxon>
        <taxon>Hexamitidae</taxon>
        <taxon>Hexamitinae</taxon>
        <taxon>Hexamita</taxon>
    </lineage>
</organism>
<name>A0AA86URY0_9EUKA</name>
<reference evidence="3" key="1">
    <citation type="submission" date="2023-06" db="EMBL/GenBank/DDBJ databases">
        <authorList>
            <person name="Kurt Z."/>
        </authorList>
    </citation>
    <scope>NUCLEOTIDE SEQUENCE</scope>
</reference>
<evidence type="ECO:0000313" key="4">
    <source>
        <dbReference type="EMBL" id="CAL5976816.1"/>
    </source>
</evidence>
<sequence>MIVVLFTIQTADFDLEPKLEPTVEQLDFSAQCSLCMLIVDHVETYESDPVQIDQVTQQLQTICHQIPFIFFKNCKQTVAAHYQQLVDGIVQGFGPAIVCKAAKLCK</sequence>
<dbReference type="Gene3D" id="1.10.225.10">
    <property type="entry name" value="Saposin-like"/>
    <property type="match status" value="1"/>
</dbReference>
<dbReference type="PROSITE" id="PS50015">
    <property type="entry name" value="SAP_B"/>
    <property type="match status" value="1"/>
</dbReference>
<gene>
    <name evidence="4" type="ORF">HINF_LOCUS4005</name>
    <name evidence="3" type="ORF">HINF_LOCUS49921</name>
</gene>
<protein>
    <submittedName>
        <fullName evidence="3">Saposin-like type B domin-containing protein</fullName>
    </submittedName>
    <submittedName>
        <fullName evidence="4">Saposin-like_type B domin-containing protein</fullName>
    </submittedName>
</protein>
<dbReference type="EMBL" id="CAXDID020000007">
    <property type="protein sequence ID" value="CAL5976816.1"/>
    <property type="molecule type" value="Genomic_DNA"/>
</dbReference>
<dbReference type="InterPro" id="IPR008139">
    <property type="entry name" value="SaposinB_dom"/>
</dbReference>
<evidence type="ECO:0000313" key="3">
    <source>
        <dbReference type="EMBL" id="CAI9962276.1"/>
    </source>
</evidence>
<reference evidence="4 5" key="2">
    <citation type="submission" date="2024-07" db="EMBL/GenBank/DDBJ databases">
        <authorList>
            <person name="Akdeniz Z."/>
        </authorList>
    </citation>
    <scope>NUCLEOTIDE SEQUENCE [LARGE SCALE GENOMIC DNA]</scope>
</reference>
<dbReference type="Proteomes" id="UP001642409">
    <property type="component" value="Unassembled WGS sequence"/>
</dbReference>
<evidence type="ECO:0000313" key="5">
    <source>
        <dbReference type="Proteomes" id="UP001642409"/>
    </source>
</evidence>
<keyword evidence="5" id="KW-1185">Reference proteome</keyword>